<dbReference type="GO" id="GO:0030154">
    <property type="term" value="P:cell differentiation"/>
    <property type="evidence" value="ECO:0007669"/>
    <property type="project" value="UniProtKB-KW"/>
</dbReference>
<evidence type="ECO:0000256" key="5">
    <source>
        <dbReference type="RuleBase" id="RU364012"/>
    </source>
</evidence>
<evidence type="ECO:0000256" key="4">
    <source>
        <dbReference type="ARBA" id="ARBA00023089"/>
    </source>
</evidence>
<evidence type="ECO:0000256" key="1">
    <source>
        <dbReference type="ARBA" id="ARBA00008956"/>
    </source>
</evidence>
<accession>A0A9R0IR06</accession>
<dbReference type="Proteomes" id="UP000813463">
    <property type="component" value="Chromosome 4"/>
</dbReference>
<dbReference type="GO" id="GO:0008234">
    <property type="term" value="F:cysteine-type peptidase activity"/>
    <property type="evidence" value="ECO:0007669"/>
    <property type="project" value="InterPro"/>
</dbReference>
<keyword evidence="3 5" id="KW-0221">Differentiation</keyword>
<dbReference type="GeneID" id="110793406"/>
<dbReference type="KEGG" id="soe:110793406"/>
<proteinExistence type="inferred from homology"/>
<dbReference type="GO" id="GO:0009908">
    <property type="term" value="P:flower development"/>
    <property type="evidence" value="ECO:0007669"/>
    <property type="project" value="UniProtKB-KW"/>
</dbReference>
<keyword evidence="2 5" id="KW-0217">Developmental protein</keyword>
<dbReference type="PANTHER" id="PTHR31791">
    <property type="entry name" value="FRIGIDA-LIKE PROTEIN 3-RELATED"/>
    <property type="match status" value="1"/>
</dbReference>
<dbReference type="RefSeq" id="XP_021853971.2">
    <property type="nucleotide sequence ID" value="XM_021998279.2"/>
</dbReference>
<evidence type="ECO:0000313" key="7">
    <source>
        <dbReference type="RefSeq" id="XP_021853971.2"/>
    </source>
</evidence>
<keyword evidence="4 5" id="KW-0287">Flowering</keyword>
<evidence type="ECO:0000256" key="2">
    <source>
        <dbReference type="ARBA" id="ARBA00022473"/>
    </source>
</evidence>
<evidence type="ECO:0000256" key="3">
    <source>
        <dbReference type="ARBA" id="ARBA00022782"/>
    </source>
</evidence>
<gene>
    <name evidence="7" type="primary">LOC110793406</name>
</gene>
<sequence length="328" mass="36926">MDTIGMRSYITKHYKGTDMVKKIFGSLPSAPDPAKLVLDVIQSFYELLEPENDLRQVSCVALSGALMKIKANVTPQLKDDAIKFSIMWRGSFTKQSYTHPTEIFSFLHFLASYKLAKSFDADELLSLVGIFYTESEVCMPEHDSYLFRILGLKKKIPGLIRSLILREEQLRAVVYICAFKMEDVFPPVPLLRARLECIQKRVQEMVKNGSDTAQNDAANMELSALKVVLKCISNFKLESGFSPAPLELRIKQLEKEMEGKTNAESLLTVGKNLSNSEKKGVDLPGIDQTYTAIGKQHTLMESQNQKRLKLEACQRSISKNSLTLSDTN</sequence>
<name>A0A9R0IR06_SPIOL</name>
<dbReference type="InterPro" id="IPR012474">
    <property type="entry name" value="Frigida"/>
</dbReference>
<comment type="similarity">
    <text evidence="1 5">Belongs to the Frigida family.</text>
</comment>
<dbReference type="Pfam" id="PF07899">
    <property type="entry name" value="Frigida"/>
    <property type="match status" value="1"/>
</dbReference>
<reference evidence="7" key="2">
    <citation type="submission" date="2025-08" db="UniProtKB">
        <authorList>
            <consortium name="RefSeq"/>
        </authorList>
    </citation>
    <scope>IDENTIFICATION</scope>
    <source>
        <tissue evidence="7">Leaf</tissue>
    </source>
</reference>
<dbReference type="PANTHER" id="PTHR31791:SF47">
    <property type="entry name" value="INACTIVE FRIGIDA-LIKE PROTEIN 2"/>
    <property type="match status" value="1"/>
</dbReference>
<organism evidence="6 7">
    <name type="scientific">Spinacia oleracea</name>
    <name type="common">Spinach</name>
    <dbReference type="NCBI Taxonomy" id="3562"/>
    <lineage>
        <taxon>Eukaryota</taxon>
        <taxon>Viridiplantae</taxon>
        <taxon>Streptophyta</taxon>
        <taxon>Embryophyta</taxon>
        <taxon>Tracheophyta</taxon>
        <taxon>Spermatophyta</taxon>
        <taxon>Magnoliopsida</taxon>
        <taxon>eudicotyledons</taxon>
        <taxon>Gunneridae</taxon>
        <taxon>Pentapetalae</taxon>
        <taxon>Caryophyllales</taxon>
        <taxon>Chenopodiaceae</taxon>
        <taxon>Chenopodioideae</taxon>
        <taxon>Anserineae</taxon>
        <taxon>Spinacia</taxon>
    </lineage>
</organism>
<keyword evidence="6" id="KW-1185">Reference proteome</keyword>
<evidence type="ECO:0000313" key="6">
    <source>
        <dbReference type="Proteomes" id="UP000813463"/>
    </source>
</evidence>
<dbReference type="GO" id="GO:0006508">
    <property type="term" value="P:proteolysis"/>
    <property type="evidence" value="ECO:0007669"/>
    <property type="project" value="UniProtKB-KW"/>
</dbReference>
<protein>
    <recommendedName>
        <fullName evidence="5">FRIGIDA-like protein</fullName>
    </recommendedName>
</protein>
<reference evidence="6" key="1">
    <citation type="journal article" date="2021" name="Nat. Commun.">
        <title>Genomic analyses provide insights into spinach domestication and the genetic basis of agronomic traits.</title>
        <authorList>
            <person name="Cai X."/>
            <person name="Sun X."/>
            <person name="Xu C."/>
            <person name="Sun H."/>
            <person name="Wang X."/>
            <person name="Ge C."/>
            <person name="Zhang Z."/>
            <person name="Wang Q."/>
            <person name="Fei Z."/>
            <person name="Jiao C."/>
            <person name="Wang Q."/>
        </authorList>
    </citation>
    <scope>NUCLEOTIDE SEQUENCE [LARGE SCALE GENOMIC DNA]</scope>
    <source>
        <strain evidence="6">cv. Varoflay</strain>
    </source>
</reference>
<dbReference type="AlphaFoldDB" id="A0A9R0IR06"/>